<dbReference type="InterPro" id="IPR011990">
    <property type="entry name" value="TPR-like_helical_dom_sf"/>
</dbReference>
<sequence length="1241" mass="140124">MSSEKVLYRLDQPHGTGNVFISWRPGNSTHLATTGCDCTVAIFDRQGDIQERIQISGLCTGFGWDSDGDLLAIISQNSSVIILWDATTGKKSQIDAGVRDGLTCMMWAKKSCLLAVGTQKGNLVLYDHINAKRIPILGKHKKRILCGAWYGDGYILVGFEAGFFIAISTHIKEVGQELFQIKNHRDSLTDIALSQIAGKVATCGDNTLKVHSLQNLEETDTLISVAGESGISNIEWSTDGTMLAVVTYIGNILIYLIEIPKLTSVCGNRIALLTSLMEVAVHLYVLDKDKPSPQIINTIIEPAILAVGPIHLAVGLNNRALFWDLSISHYDKIHFERDYLATIDSMRLNEIYVSTLFDGKLQLHSIKTDEALINSGKDTKMFPDSNSHSRITCHALCSDFLVYGNDMGHIIYFYLETFNQCTEFIHNNGIKELYLDANGTQLCFVDNKLDAYVFDPINEVAIAVPDCPDNIDSTKVIKINTTKLPSDSVPLLMYSGEVTLSTIGSKLIQITLASHEDVGNIVESKKINEILNNQILCRRFQQAWNSCEKLNEKDAWLKLGQSTIANLNVQFAIRVYRQIEDVSMVWALQNMEYIDELALLCGHACILLGNYNEAEKYFLQSSEPVQALYLRRDLMQWEQALSLAQKLKPDEIPFIAKEYAQQLEFTGNYPKALTNYERGLVDYNSSSILAAQNPLHRSQCSAGIARMSIRCGDSRKGVAIAMDNESSRLLRKECAEILESMKQFSEAAQLYEKAEYFDKAASAYIKLKSWHKVGQLLPQISSAKINIQYAKAKESEGKYEEAAKAYETAKDYDNIIRINLEHLNNPARSVEIVQETKSIEGAKMVARYFQKMNDYNSAIKFLILSNCHDEAFQLANQHGKMELYGEILVNTIDDTNVRKEDFRSLAMHFESQKNNLLAGKYYFHAKEYQKALRHLLKAAQLVQDDDRAITYAIDTVASSKDDKLANQLIDFLLGSDGLPKDPKYLFRLYMARKQYKEAAKTAIIIANEEQINGNYRNAHDVLFGMYQELKRNKITIPLEMQSNLRLLHSYILVRLHVKRSDHLRGARMLIRVANNISKFPSHIVPILTSTVIECHRAGLKNAAFNFAAMLMRPEYRGQIDAKYSKKIEAIVRKAPRMKDIENEDEPLTPCPYCKSRVPETEVTCDKCKNTIPFCIATGRHIVEDDFTVCPQCDFPAIRSEFLRIIESEETCPMCSERVNPEIISSVSDIHPYLDYQEERKA</sequence>
<evidence type="ECO:0000259" key="10">
    <source>
        <dbReference type="Pfam" id="PF15911"/>
    </source>
</evidence>
<dbReference type="InterPro" id="IPR056170">
    <property type="entry name" value="Znf_IFT121-like"/>
</dbReference>
<dbReference type="FunCoup" id="E2AQY4">
    <property type="interactions" value="155"/>
</dbReference>
<dbReference type="InterPro" id="IPR036322">
    <property type="entry name" value="WD40_repeat_dom_sf"/>
</dbReference>
<dbReference type="SMART" id="SM00320">
    <property type="entry name" value="WD40"/>
    <property type="match status" value="6"/>
</dbReference>
<dbReference type="Proteomes" id="UP000000311">
    <property type="component" value="Unassembled WGS sequence"/>
</dbReference>
<proteinExistence type="predicted"/>
<protein>
    <submittedName>
        <fullName evidence="14">WD repeat-containing protein 19</fullName>
    </submittedName>
</protein>
<dbReference type="PANTHER" id="PTHR14920:SF0">
    <property type="entry name" value="WD REPEAT DOMAIN 19"/>
    <property type="match status" value="1"/>
</dbReference>
<keyword evidence="2" id="KW-0963">Cytoplasm</keyword>
<evidence type="ECO:0000259" key="13">
    <source>
        <dbReference type="Pfam" id="PF24762"/>
    </source>
</evidence>
<dbReference type="InterPro" id="IPR015943">
    <property type="entry name" value="WD40/YVTN_repeat-like_dom_sf"/>
</dbReference>
<dbReference type="SUPFAM" id="SSF48452">
    <property type="entry name" value="TPR-like"/>
    <property type="match status" value="1"/>
</dbReference>
<keyword evidence="6" id="KW-0802">TPR repeat</keyword>
<dbReference type="PANTHER" id="PTHR14920">
    <property type="entry name" value="OSMOTIC AVOIDANCE ABNORMAL PROTEIN 1/WD REPEAT MEMBRANE PROTEIN"/>
    <property type="match status" value="1"/>
</dbReference>
<evidence type="ECO:0000256" key="9">
    <source>
        <dbReference type="ARBA" id="ARBA00023273"/>
    </source>
</evidence>
<feature type="domain" description="IFT121-like zinc finger" evidence="11">
    <location>
        <begin position="1172"/>
        <end position="1218"/>
    </location>
</feature>
<dbReference type="GO" id="GO:0035721">
    <property type="term" value="P:intraciliary retrograde transport"/>
    <property type="evidence" value="ECO:0007669"/>
    <property type="project" value="InterPro"/>
</dbReference>
<dbReference type="OrthoDB" id="10250638at2759"/>
<dbReference type="GO" id="GO:0008104">
    <property type="term" value="P:intracellular protein localization"/>
    <property type="evidence" value="ECO:0007669"/>
    <property type="project" value="UniProtKB-ARBA"/>
</dbReference>
<evidence type="ECO:0000256" key="3">
    <source>
        <dbReference type="ARBA" id="ARBA00022574"/>
    </source>
</evidence>
<evidence type="ECO:0000256" key="4">
    <source>
        <dbReference type="ARBA" id="ARBA00022737"/>
    </source>
</evidence>
<organism evidence="15">
    <name type="scientific">Camponotus floridanus</name>
    <name type="common">Florida carpenter ant</name>
    <dbReference type="NCBI Taxonomy" id="104421"/>
    <lineage>
        <taxon>Eukaryota</taxon>
        <taxon>Metazoa</taxon>
        <taxon>Ecdysozoa</taxon>
        <taxon>Arthropoda</taxon>
        <taxon>Hexapoda</taxon>
        <taxon>Insecta</taxon>
        <taxon>Pterygota</taxon>
        <taxon>Neoptera</taxon>
        <taxon>Endopterygota</taxon>
        <taxon>Hymenoptera</taxon>
        <taxon>Apocrita</taxon>
        <taxon>Aculeata</taxon>
        <taxon>Formicoidea</taxon>
        <taxon>Formicidae</taxon>
        <taxon>Formicinae</taxon>
        <taxon>Camponotus</taxon>
    </lineage>
</organism>
<dbReference type="InterPro" id="IPR056168">
    <property type="entry name" value="TPR_IF140/IFT172/WDR19"/>
</dbReference>
<dbReference type="Gene3D" id="2.130.10.10">
    <property type="entry name" value="YVTN repeat-like/Quinoprotein amine dehydrogenase"/>
    <property type="match status" value="2"/>
</dbReference>
<feature type="domain" description="WDR19 WD40 repeat" evidence="10">
    <location>
        <begin position="270"/>
        <end position="472"/>
    </location>
</feature>
<feature type="domain" description="IF140/IFT172/WDR19 TPR" evidence="13">
    <location>
        <begin position="727"/>
        <end position="975"/>
    </location>
</feature>
<dbReference type="AlphaFoldDB" id="E2AQY4"/>
<gene>
    <name evidence="14" type="ORF">EAG_08231</name>
</gene>
<evidence type="ECO:0000256" key="5">
    <source>
        <dbReference type="ARBA" id="ARBA00022794"/>
    </source>
</evidence>
<keyword evidence="9" id="KW-0966">Cell projection</keyword>
<keyword evidence="8" id="KW-0206">Cytoskeleton</keyword>
<dbReference type="SUPFAM" id="SSF50978">
    <property type="entry name" value="WD40 repeat-like"/>
    <property type="match status" value="2"/>
</dbReference>
<dbReference type="InterPro" id="IPR039468">
    <property type="entry name" value="WDR19_WD40_rpt"/>
</dbReference>
<evidence type="ECO:0000256" key="8">
    <source>
        <dbReference type="ARBA" id="ARBA00023212"/>
    </source>
</evidence>
<evidence type="ECO:0000313" key="14">
    <source>
        <dbReference type="EMBL" id="EFN64130.1"/>
    </source>
</evidence>
<evidence type="ECO:0000259" key="12">
    <source>
        <dbReference type="Pfam" id="PF23389"/>
    </source>
</evidence>
<dbReference type="GO" id="GO:0030991">
    <property type="term" value="C:intraciliary transport particle A"/>
    <property type="evidence" value="ECO:0007669"/>
    <property type="project" value="TreeGrafter"/>
</dbReference>
<accession>E2AQY4</accession>
<evidence type="ECO:0000256" key="6">
    <source>
        <dbReference type="ARBA" id="ARBA00022803"/>
    </source>
</evidence>
<dbReference type="STRING" id="104421.E2AQY4"/>
<dbReference type="FunFam" id="1.25.40.470:FF:000009">
    <property type="entry name" value="WD repeat-containing protein 19 isoform X1"/>
    <property type="match status" value="1"/>
</dbReference>
<dbReference type="Gene3D" id="1.25.40.470">
    <property type="match status" value="2"/>
</dbReference>
<keyword evidence="5" id="KW-0970">Cilium biogenesis/degradation</keyword>
<dbReference type="GO" id="GO:0060271">
    <property type="term" value="P:cilium assembly"/>
    <property type="evidence" value="ECO:0007669"/>
    <property type="project" value="TreeGrafter"/>
</dbReference>
<dbReference type="InParanoid" id="E2AQY4"/>
<evidence type="ECO:0000313" key="15">
    <source>
        <dbReference type="Proteomes" id="UP000000311"/>
    </source>
</evidence>
<dbReference type="InterPro" id="IPR001680">
    <property type="entry name" value="WD40_rpt"/>
</dbReference>
<keyword evidence="7" id="KW-0969">Cilium</keyword>
<evidence type="ECO:0000256" key="7">
    <source>
        <dbReference type="ARBA" id="ARBA00023069"/>
    </source>
</evidence>
<keyword evidence="4" id="KW-0677">Repeat</keyword>
<evidence type="ECO:0000259" key="11">
    <source>
        <dbReference type="Pfam" id="PF23145"/>
    </source>
</evidence>
<dbReference type="InterPro" id="IPR040379">
    <property type="entry name" value="WDR19/dyf-2"/>
</dbReference>
<dbReference type="Pfam" id="PF23145">
    <property type="entry name" value="Zf_2nd_IFT121"/>
    <property type="match status" value="1"/>
</dbReference>
<evidence type="ECO:0000256" key="1">
    <source>
        <dbReference type="ARBA" id="ARBA00004120"/>
    </source>
</evidence>
<dbReference type="Pfam" id="PF23389">
    <property type="entry name" value="Beta-prop_WDR19_1st"/>
    <property type="match status" value="1"/>
</dbReference>
<dbReference type="OMA" id="NDMLTHT"/>
<keyword evidence="15" id="KW-1185">Reference proteome</keyword>
<reference evidence="14 15" key="1">
    <citation type="journal article" date="2010" name="Science">
        <title>Genomic comparison of the ants Camponotus floridanus and Harpegnathos saltator.</title>
        <authorList>
            <person name="Bonasio R."/>
            <person name="Zhang G."/>
            <person name="Ye C."/>
            <person name="Mutti N.S."/>
            <person name="Fang X."/>
            <person name="Qin N."/>
            <person name="Donahue G."/>
            <person name="Yang P."/>
            <person name="Li Q."/>
            <person name="Li C."/>
            <person name="Zhang P."/>
            <person name="Huang Z."/>
            <person name="Berger S.L."/>
            <person name="Reinberg D."/>
            <person name="Wang J."/>
            <person name="Liebig J."/>
        </authorList>
    </citation>
    <scope>NUCLEOTIDE SEQUENCE [LARGE SCALE GENOMIC DNA]</scope>
    <source>
        <strain evidence="15">C129</strain>
    </source>
</reference>
<dbReference type="Pfam" id="PF15911">
    <property type="entry name" value="Beta-prop_WDR19_2nd"/>
    <property type="match status" value="1"/>
</dbReference>
<evidence type="ECO:0000256" key="2">
    <source>
        <dbReference type="ARBA" id="ARBA00022490"/>
    </source>
</evidence>
<dbReference type="InterPro" id="IPR057855">
    <property type="entry name" value="Beta-prop_WDR19_1st"/>
</dbReference>
<keyword evidence="3" id="KW-0853">WD repeat</keyword>
<dbReference type="Pfam" id="PF24762">
    <property type="entry name" value="TPR_IF140-IFT172"/>
    <property type="match status" value="1"/>
</dbReference>
<dbReference type="EMBL" id="GL441846">
    <property type="protein sequence ID" value="EFN64130.1"/>
    <property type="molecule type" value="Genomic_DNA"/>
</dbReference>
<dbReference type="GO" id="GO:0005929">
    <property type="term" value="C:cilium"/>
    <property type="evidence" value="ECO:0007669"/>
    <property type="project" value="UniProtKB-ARBA"/>
</dbReference>
<name>E2AQY4_CAMFO</name>
<comment type="subcellular location">
    <subcellularLocation>
        <location evidence="1">Cytoplasm</location>
        <location evidence="1">Cytoskeleton</location>
        <location evidence="1">Cilium basal body</location>
    </subcellularLocation>
</comment>
<feature type="domain" description="WDR19 first beta-propeller" evidence="12">
    <location>
        <begin position="19"/>
        <end position="149"/>
    </location>
</feature>